<evidence type="ECO:0000259" key="6">
    <source>
        <dbReference type="Pfam" id="PF07167"/>
    </source>
</evidence>
<dbReference type="GO" id="GO:0005737">
    <property type="term" value="C:cytoplasm"/>
    <property type="evidence" value="ECO:0007669"/>
    <property type="project" value="UniProtKB-SubCell"/>
</dbReference>
<feature type="domain" description="Poly-beta-hydroxybutyrate polymerase N-terminal" evidence="6">
    <location>
        <begin position="105"/>
        <end position="277"/>
    </location>
</feature>
<gene>
    <name evidence="7" type="ORF">P775_03765</name>
</gene>
<dbReference type="SUPFAM" id="SSF53474">
    <property type="entry name" value="alpha/beta-Hydrolases"/>
    <property type="match status" value="1"/>
</dbReference>
<protein>
    <submittedName>
        <fullName evidence="7">Poly(R)-hydroxyalkanoic acid synthase</fullName>
    </submittedName>
</protein>
<keyword evidence="8" id="KW-1185">Reference proteome</keyword>
<dbReference type="Proteomes" id="UP000231259">
    <property type="component" value="Unassembled WGS sequence"/>
</dbReference>
<dbReference type="Pfam" id="PF07167">
    <property type="entry name" value="PhaC_N"/>
    <property type="match status" value="1"/>
</dbReference>
<accession>A0A2G8RJG8</accession>
<evidence type="ECO:0000313" key="7">
    <source>
        <dbReference type="EMBL" id="PIL21551.1"/>
    </source>
</evidence>
<comment type="subcellular location">
    <subcellularLocation>
        <location evidence="1">Cytoplasm</location>
    </subcellularLocation>
</comment>
<reference evidence="7 8" key="1">
    <citation type="submission" date="2013-09" db="EMBL/GenBank/DDBJ databases">
        <title>Genome sequencing of Phaeobacter antarcticus sp. nov. SM1211.</title>
        <authorList>
            <person name="Zhang X.-Y."/>
            <person name="Liu C."/>
            <person name="Chen X.-L."/>
            <person name="Xie B.-B."/>
            <person name="Qin Q.-L."/>
            <person name="Rong J.-C."/>
            <person name="Zhang Y.-Z."/>
        </authorList>
    </citation>
    <scope>NUCLEOTIDE SEQUENCE [LARGE SCALE GENOMIC DNA]</scope>
    <source>
        <strain evidence="7 8">SM1211</strain>
    </source>
</reference>
<dbReference type="GO" id="GO:0042619">
    <property type="term" value="P:poly-hydroxybutyrate biosynthetic process"/>
    <property type="evidence" value="ECO:0007669"/>
    <property type="project" value="InterPro"/>
</dbReference>
<proteinExistence type="predicted"/>
<dbReference type="InterPro" id="IPR010941">
    <property type="entry name" value="PhaC_N"/>
</dbReference>
<dbReference type="GO" id="GO:0016746">
    <property type="term" value="F:acyltransferase activity"/>
    <property type="evidence" value="ECO:0007669"/>
    <property type="project" value="UniProtKB-KW"/>
</dbReference>
<evidence type="ECO:0000256" key="4">
    <source>
        <dbReference type="ARBA" id="ARBA00023315"/>
    </source>
</evidence>
<comment type="caution">
    <text evidence="7">The sequence shown here is derived from an EMBL/GenBank/DDBJ whole genome shotgun (WGS) entry which is preliminary data.</text>
</comment>
<feature type="compositionally biased region" description="Basic and acidic residues" evidence="5">
    <location>
        <begin position="572"/>
        <end position="582"/>
    </location>
</feature>
<dbReference type="InterPro" id="IPR010963">
    <property type="entry name" value="PHA_synth_I"/>
</dbReference>
<dbReference type="InterPro" id="IPR051321">
    <property type="entry name" value="PHA/PHB_synthase"/>
</dbReference>
<dbReference type="OrthoDB" id="7208816at2"/>
<keyword evidence="4" id="KW-0012">Acyltransferase</keyword>
<feature type="region of interest" description="Disordered" evidence="5">
    <location>
        <begin position="572"/>
        <end position="600"/>
    </location>
</feature>
<keyword evidence="3" id="KW-0808">Transferase</keyword>
<evidence type="ECO:0000313" key="8">
    <source>
        <dbReference type="Proteomes" id="UP000231259"/>
    </source>
</evidence>
<organism evidence="7 8">
    <name type="scientific">Puniceibacterium antarcticum</name>
    <dbReference type="NCBI Taxonomy" id="1206336"/>
    <lineage>
        <taxon>Bacteria</taxon>
        <taxon>Pseudomonadati</taxon>
        <taxon>Pseudomonadota</taxon>
        <taxon>Alphaproteobacteria</taxon>
        <taxon>Rhodobacterales</taxon>
        <taxon>Paracoccaceae</taxon>
        <taxon>Puniceibacterium</taxon>
    </lineage>
</organism>
<dbReference type="PANTHER" id="PTHR36837">
    <property type="entry name" value="POLY(3-HYDROXYALKANOATE) POLYMERASE SUBUNIT PHAC"/>
    <property type="match status" value="1"/>
</dbReference>
<dbReference type="EMBL" id="AWWI01000031">
    <property type="protein sequence ID" value="PIL21551.1"/>
    <property type="molecule type" value="Genomic_DNA"/>
</dbReference>
<dbReference type="AlphaFoldDB" id="A0A2G8RJG8"/>
<evidence type="ECO:0000256" key="5">
    <source>
        <dbReference type="SAM" id="MobiDB-lite"/>
    </source>
</evidence>
<dbReference type="NCBIfam" id="TIGR01838">
    <property type="entry name" value="PHA_synth_I"/>
    <property type="match status" value="1"/>
</dbReference>
<dbReference type="Gene3D" id="3.40.50.1820">
    <property type="entry name" value="alpha/beta hydrolase"/>
    <property type="match status" value="1"/>
</dbReference>
<evidence type="ECO:0000256" key="2">
    <source>
        <dbReference type="ARBA" id="ARBA00022490"/>
    </source>
</evidence>
<dbReference type="InterPro" id="IPR029058">
    <property type="entry name" value="AB_hydrolase_fold"/>
</dbReference>
<name>A0A2G8RJG8_9RHOB</name>
<evidence type="ECO:0000256" key="1">
    <source>
        <dbReference type="ARBA" id="ARBA00004496"/>
    </source>
</evidence>
<evidence type="ECO:0000256" key="3">
    <source>
        <dbReference type="ARBA" id="ARBA00022679"/>
    </source>
</evidence>
<dbReference type="RefSeq" id="WP_099909683.1">
    <property type="nucleotide sequence ID" value="NZ_AWWI01000031.1"/>
</dbReference>
<sequence>MTTDDIVATEELERLNENLTKVEVLTQRLLTAMGSKQRVNPALSGPGQDLYGKAMTAYWQEWVQNPSKIIEHQISFWGQSVTHFVEAQQALSKGKLQAPDNPGPKDRRFSNALWDTHPYFNFIKQQYLINATAVQQAVEDIDDMAPVEKRRLRYFARQIVDMMAPTNFFSTNPDALQKAVETEGASLVKGLENLVADLEANNGELVVRLADEGAFEIGENIATAKGAVVYRNRMMELIQYSPTTEKVRQTPIVLFPPWINKFYILDLKPENSLIRWVVDQGYTLFVVSWINPDESYSDAGLDAYIEEGFLTAIREVKAITRQDKVNAVGYCIAGTTLALTLSLMKQRGDTSIKSATFFTALTDFSDQGEFTPFLQNDFIDGIESEIGETGLLKSFIMARTFSYLRSNDLIYGPAIKSYMMGETPPAFDLLYWNGDGANLPGKMAVQYLRKLCQDNRFAEGGFELMGHTLNLKDVSVPLMSVACETDHIAAWKDCYRGVQKMGSRSKIFVVSESGHIAGIVNPPSKKKYGHYTNEDTAATPEEWLASAEFTNGSWWPRWEAWLAKRSGKWIEAREPGDSDHPSLETAPGTYVKVKARQANQ</sequence>
<keyword evidence="2" id="KW-0963">Cytoplasm</keyword>
<dbReference type="PANTHER" id="PTHR36837:SF5">
    <property type="entry name" value="POLY-3-HYDROXYBUTYRATE SYNTHASE"/>
    <property type="match status" value="1"/>
</dbReference>